<feature type="compositionally biased region" description="Low complexity" evidence="12">
    <location>
        <begin position="2519"/>
        <end position="2534"/>
    </location>
</feature>
<organism evidence="15 16">
    <name type="scientific">Schizophyllum amplum</name>
    <dbReference type="NCBI Taxonomy" id="97359"/>
    <lineage>
        <taxon>Eukaryota</taxon>
        <taxon>Fungi</taxon>
        <taxon>Dikarya</taxon>
        <taxon>Basidiomycota</taxon>
        <taxon>Agaricomycotina</taxon>
        <taxon>Agaricomycetes</taxon>
        <taxon>Agaricomycetidae</taxon>
        <taxon>Agaricales</taxon>
        <taxon>Schizophyllaceae</taxon>
        <taxon>Schizophyllum</taxon>
    </lineage>
</organism>
<keyword evidence="6" id="KW-0808">Transferase</keyword>
<feature type="compositionally biased region" description="Basic and acidic residues" evidence="12">
    <location>
        <begin position="2935"/>
        <end position="2951"/>
    </location>
</feature>
<dbReference type="Proteomes" id="UP000320762">
    <property type="component" value="Unassembled WGS sequence"/>
</dbReference>
<dbReference type="CDD" id="cd14297">
    <property type="entry name" value="UBA2_spUBP14_like"/>
    <property type="match status" value="1"/>
</dbReference>
<evidence type="ECO:0000256" key="5">
    <source>
        <dbReference type="ARBA" id="ARBA00022448"/>
    </source>
</evidence>
<dbReference type="GO" id="GO:0000209">
    <property type="term" value="P:protein polyubiquitination"/>
    <property type="evidence" value="ECO:0007669"/>
    <property type="project" value="TreeGrafter"/>
</dbReference>
<feature type="compositionally biased region" description="Acidic residues" evidence="12">
    <location>
        <begin position="2048"/>
        <end position="2057"/>
    </location>
</feature>
<dbReference type="InterPro" id="IPR016024">
    <property type="entry name" value="ARM-type_fold"/>
</dbReference>
<dbReference type="EMBL" id="VDMD01000001">
    <property type="protein sequence ID" value="TRM70042.1"/>
    <property type="molecule type" value="Genomic_DNA"/>
</dbReference>
<dbReference type="GO" id="GO:0005634">
    <property type="term" value="C:nucleus"/>
    <property type="evidence" value="ECO:0007669"/>
    <property type="project" value="UniProtKB-SubCell"/>
</dbReference>
<dbReference type="EC" id="2.3.2.26" evidence="4"/>
<comment type="pathway">
    <text evidence="3">Protein modification; protein ubiquitination.</text>
</comment>
<feature type="compositionally biased region" description="Low complexity" evidence="12">
    <location>
        <begin position="2952"/>
        <end position="2999"/>
    </location>
</feature>
<dbReference type="Pfam" id="PF06025">
    <property type="entry name" value="DUF913"/>
    <property type="match status" value="1"/>
</dbReference>
<accession>A0A550CZ25</accession>
<dbReference type="STRING" id="97359.A0A550CZ25"/>
<evidence type="ECO:0000256" key="3">
    <source>
        <dbReference type="ARBA" id="ARBA00004906"/>
    </source>
</evidence>
<evidence type="ECO:0000256" key="11">
    <source>
        <dbReference type="PROSITE-ProRule" id="PRU00104"/>
    </source>
</evidence>
<feature type="region of interest" description="Disordered" evidence="12">
    <location>
        <begin position="1309"/>
        <end position="1399"/>
    </location>
</feature>
<feature type="compositionally biased region" description="Pro residues" evidence="12">
    <location>
        <begin position="1757"/>
        <end position="1766"/>
    </location>
</feature>
<dbReference type="InterPro" id="IPR015940">
    <property type="entry name" value="UBA"/>
</dbReference>
<dbReference type="InterPro" id="IPR050409">
    <property type="entry name" value="E3_ubiq-protein_ligase"/>
</dbReference>
<dbReference type="PROSITE" id="PS50030">
    <property type="entry name" value="UBA"/>
    <property type="match status" value="1"/>
</dbReference>
<evidence type="ECO:0000313" key="15">
    <source>
        <dbReference type="EMBL" id="TRM70042.1"/>
    </source>
</evidence>
<dbReference type="Gene3D" id="3.30.2160.10">
    <property type="entry name" value="Hect, E3 ligase catalytic domain"/>
    <property type="match status" value="1"/>
</dbReference>
<protein>
    <recommendedName>
        <fullName evidence="4">HECT-type E3 ubiquitin transferase</fullName>
        <ecNumber evidence="4">2.3.2.26</ecNumber>
    </recommendedName>
</protein>
<evidence type="ECO:0000256" key="2">
    <source>
        <dbReference type="ARBA" id="ARBA00004123"/>
    </source>
</evidence>
<dbReference type="SUPFAM" id="SSF48371">
    <property type="entry name" value="ARM repeat"/>
    <property type="match status" value="1"/>
</dbReference>
<dbReference type="GO" id="GO:0005737">
    <property type="term" value="C:cytoplasm"/>
    <property type="evidence" value="ECO:0007669"/>
    <property type="project" value="TreeGrafter"/>
</dbReference>
<feature type="compositionally biased region" description="Low complexity" evidence="12">
    <location>
        <begin position="979"/>
        <end position="996"/>
    </location>
</feature>
<feature type="compositionally biased region" description="Low complexity" evidence="12">
    <location>
        <begin position="734"/>
        <end position="748"/>
    </location>
</feature>
<dbReference type="PROSITE" id="PS50237">
    <property type="entry name" value="HECT"/>
    <property type="match status" value="1"/>
</dbReference>
<feature type="compositionally biased region" description="Low complexity" evidence="12">
    <location>
        <begin position="1314"/>
        <end position="1331"/>
    </location>
</feature>
<evidence type="ECO:0000256" key="6">
    <source>
        <dbReference type="ARBA" id="ARBA00022679"/>
    </source>
</evidence>
<dbReference type="FunFam" id="3.30.2160.10:FF:000001">
    <property type="entry name" value="E3 ubiquitin-protein ligase NEDD4-like"/>
    <property type="match status" value="1"/>
</dbReference>
<comment type="catalytic activity">
    <reaction evidence="1">
        <text>S-ubiquitinyl-[E2 ubiquitin-conjugating enzyme]-L-cysteine + [acceptor protein]-L-lysine = [E2 ubiquitin-conjugating enzyme]-L-cysteine + N(6)-ubiquitinyl-[acceptor protein]-L-lysine.</text>
        <dbReference type="EC" id="2.3.2.26"/>
    </reaction>
</comment>
<feature type="region of interest" description="Disordered" evidence="12">
    <location>
        <begin position="710"/>
        <end position="748"/>
    </location>
</feature>
<feature type="compositionally biased region" description="Low complexity" evidence="12">
    <location>
        <begin position="1364"/>
        <end position="1379"/>
    </location>
</feature>
<feature type="compositionally biased region" description="Basic and acidic residues" evidence="12">
    <location>
        <begin position="2458"/>
        <end position="2491"/>
    </location>
</feature>
<feature type="region of interest" description="Disordered" evidence="12">
    <location>
        <begin position="211"/>
        <end position="233"/>
    </location>
</feature>
<evidence type="ECO:0000259" key="13">
    <source>
        <dbReference type="PROSITE" id="PS50030"/>
    </source>
</evidence>
<feature type="compositionally biased region" description="Acidic residues" evidence="12">
    <location>
        <begin position="2086"/>
        <end position="2128"/>
    </location>
</feature>
<dbReference type="Pfam" id="PF14377">
    <property type="entry name" value="UBM"/>
    <property type="match status" value="3"/>
</dbReference>
<feature type="compositionally biased region" description="Polar residues" evidence="12">
    <location>
        <begin position="710"/>
        <end position="724"/>
    </location>
</feature>
<dbReference type="InterPro" id="IPR009060">
    <property type="entry name" value="UBA-like_sf"/>
</dbReference>
<feature type="compositionally biased region" description="Low complexity" evidence="12">
    <location>
        <begin position="2492"/>
        <end position="2506"/>
    </location>
</feature>
<dbReference type="InterPro" id="IPR035983">
    <property type="entry name" value="Hect_E3_ubiquitin_ligase"/>
</dbReference>
<feature type="compositionally biased region" description="Low complexity" evidence="12">
    <location>
        <begin position="1767"/>
        <end position="1791"/>
    </location>
</feature>
<feature type="compositionally biased region" description="Acidic residues" evidence="12">
    <location>
        <begin position="2136"/>
        <end position="2197"/>
    </location>
</feature>
<dbReference type="InterPro" id="IPR010314">
    <property type="entry name" value="E3_Ub_ligase_DUF913"/>
</dbReference>
<dbReference type="PANTHER" id="PTHR11254:SF67">
    <property type="entry name" value="E3 UBIQUITIN-PROTEIN LIGASE HUWE1"/>
    <property type="match status" value="1"/>
</dbReference>
<proteinExistence type="inferred from homology"/>
<dbReference type="InterPro" id="IPR011989">
    <property type="entry name" value="ARM-like"/>
</dbReference>
<keyword evidence="8" id="KW-0509">mRNA transport</keyword>
<feature type="active site" description="Glycyl thioester intermediate" evidence="11">
    <location>
        <position position="3616"/>
    </location>
</feature>
<dbReference type="OrthoDB" id="8068875at2759"/>
<dbReference type="InterPro" id="IPR000569">
    <property type="entry name" value="HECT_dom"/>
</dbReference>
<dbReference type="CDD" id="cd00078">
    <property type="entry name" value="HECTc"/>
    <property type="match status" value="1"/>
</dbReference>
<keyword evidence="5" id="KW-0813">Transport</keyword>
<gene>
    <name evidence="15" type="ORF">BD626DRAFT_625302</name>
</gene>
<dbReference type="SUPFAM" id="SSF46934">
    <property type="entry name" value="UBA-like"/>
    <property type="match status" value="1"/>
</dbReference>
<feature type="compositionally biased region" description="Basic and acidic residues" evidence="12">
    <location>
        <begin position="1381"/>
        <end position="1393"/>
    </location>
</feature>
<evidence type="ECO:0000256" key="7">
    <source>
        <dbReference type="ARBA" id="ARBA00022786"/>
    </source>
</evidence>
<feature type="compositionally biased region" description="Basic and acidic residues" evidence="12">
    <location>
        <begin position="2032"/>
        <end position="2042"/>
    </location>
</feature>
<dbReference type="FunFam" id="3.90.1750.10:FF:000003">
    <property type="entry name" value="E3 ubiquitin-protein ligase UPL1"/>
    <property type="match status" value="1"/>
</dbReference>
<feature type="region of interest" description="Disordered" evidence="12">
    <location>
        <begin position="2458"/>
        <end position="2534"/>
    </location>
</feature>
<feature type="compositionally biased region" description="Basic and acidic residues" evidence="12">
    <location>
        <begin position="3000"/>
        <end position="3012"/>
    </location>
</feature>
<dbReference type="GO" id="GO:0051028">
    <property type="term" value="P:mRNA transport"/>
    <property type="evidence" value="ECO:0007669"/>
    <property type="project" value="UniProtKB-KW"/>
</dbReference>
<dbReference type="FunFam" id="3.30.2410.10:FF:000004">
    <property type="entry name" value="E3 ubiquitin-protein ligase HUWE1, variant"/>
    <property type="match status" value="1"/>
</dbReference>
<dbReference type="Gene3D" id="3.30.2410.10">
    <property type="entry name" value="Hect, E3 ligase catalytic domain"/>
    <property type="match status" value="1"/>
</dbReference>
<evidence type="ECO:0000256" key="12">
    <source>
        <dbReference type="SAM" id="MobiDB-lite"/>
    </source>
</evidence>
<dbReference type="SMART" id="SM00165">
    <property type="entry name" value="UBA"/>
    <property type="match status" value="1"/>
</dbReference>
<feature type="domain" description="UBA" evidence="13">
    <location>
        <begin position="1267"/>
        <end position="1307"/>
    </location>
</feature>
<comment type="caution">
    <text evidence="15">The sequence shown here is derived from an EMBL/GenBank/DDBJ whole genome shotgun (WGS) entry which is preliminary data.</text>
</comment>
<name>A0A550CZ25_9AGAR</name>
<feature type="compositionally biased region" description="Polar residues" evidence="12">
    <location>
        <begin position="2714"/>
        <end position="2728"/>
    </location>
</feature>
<keyword evidence="16" id="KW-1185">Reference proteome</keyword>
<dbReference type="Gene3D" id="1.10.8.10">
    <property type="entry name" value="DNA helicase RuvA subunit, C-terminal domain"/>
    <property type="match status" value="1"/>
</dbReference>
<dbReference type="UniPathway" id="UPA00143"/>
<reference evidence="15 16" key="1">
    <citation type="journal article" date="2019" name="New Phytol.">
        <title>Comparative genomics reveals unique wood-decay strategies and fruiting body development in the Schizophyllaceae.</title>
        <authorList>
            <person name="Almasi E."/>
            <person name="Sahu N."/>
            <person name="Krizsan K."/>
            <person name="Balint B."/>
            <person name="Kovacs G.M."/>
            <person name="Kiss B."/>
            <person name="Cseklye J."/>
            <person name="Drula E."/>
            <person name="Henrissat B."/>
            <person name="Nagy I."/>
            <person name="Chovatia M."/>
            <person name="Adam C."/>
            <person name="LaButti K."/>
            <person name="Lipzen A."/>
            <person name="Riley R."/>
            <person name="Grigoriev I.V."/>
            <person name="Nagy L.G."/>
        </authorList>
    </citation>
    <scope>NUCLEOTIDE SEQUENCE [LARGE SCALE GENOMIC DNA]</scope>
    <source>
        <strain evidence="15 16">NL-1724</strain>
    </source>
</reference>
<keyword evidence="7 11" id="KW-0833">Ubl conjugation pathway</keyword>
<feature type="compositionally biased region" description="Acidic residues" evidence="12">
    <location>
        <begin position="2225"/>
        <end position="2240"/>
    </location>
</feature>
<dbReference type="PANTHER" id="PTHR11254">
    <property type="entry name" value="HECT DOMAIN UBIQUITIN-PROTEIN LIGASE"/>
    <property type="match status" value="1"/>
</dbReference>
<dbReference type="SUPFAM" id="SSF56204">
    <property type="entry name" value="Hect, E3 ligase catalytic domain"/>
    <property type="match status" value="1"/>
</dbReference>
<dbReference type="Pfam" id="PF00632">
    <property type="entry name" value="HECT"/>
    <property type="match status" value="1"/>
</dbReference>
<dbReference type="Gene3D" id="3.90.1750.10">
    <property type="entry name" value="Hect, E3 ligase catalytic domains"/>
    <property type="match status" value="1"/>
</dbReference>
<evidence type="ECO:0000256" key="10">
    <source>
        <dbReference type="ARBA" id="ARBA00034494"/>
    </source>
</evidence>
<dbReference type="InterPro" id="IPR010309">
    <property type="entry name" value="E3_Ub_ligase_DUF908"/>
</dbReference>
<feature type="region of interest" description="Disordered" evidence="12">
    <location>
        <begin position="949"/>
        <end position="1005"/>
    </location>
</feature>
<evidence type="ECO:0000259" key="14">
    <source>
        <dbReference type="PROSITE" id="PS50237"/>
    </source>
</evidence>
<dbReference type="Pfam" id="PF22562">
    <property type="entry name" value="UBA_7"/>
    <property type="match status" value="1"/>
</dbReference>
<comment type="subcellular location">
    <subcellularLocation>
        <location evidence="2">Nucleus</location>
    </subcellularLocation>
</comment>
<feature type="compositionally biased region" description="Low complexity" evidence="12">
    <location>
        <begin position="1341"/>
        <end position="1355"/>
    </location>
</feature>
<dbReference type="GO" id="GO:0006511">
    <property type="term" value="P:ubiquitin-dependent protein catabolic process"/>
    <property type="evidence" value="ECO:0007669"/>
    <property type="project" value="TreeGrafter"/>
</dbReference>
<feature type="region of interest" description="Disordered" evidence="12">
    <location>
        <begin position="1757"/>
        <end position="1811"/>
    </location>
</feature>
<evidence type="ECO:0000256" key="8">
    <source>
        <dbReference type="ARBA" id="ARBA00022816"/>
    </source>
</evidence>
<keyword evidence="9" id="KW-0539">Nucleus</keyword>
<dbReference type="Gene3D" id="1.25.10.10">
    <property type="entry name" value="Leucine-rich Repeat Variant"/>
    <property type="match status" value="1"/>
</dbReference>
<feature type="region of interest" description="Disordered" evidence="12">
    <location>
        <begin position="2935"/>
        <end position="3017"/>
    </location>
</feature>
<dbReference type="Pfam" id="PF06012">
    <property type="entry name" value="DUF908"/>
    <property type="match status" value="1"/>
</dbReference>
<evidence type="ECO:0000313" key="16">
    <source>
        <dbReference type="Proteomes" id="UP000320762"/>
    </source>
</evidence>
<feature type="domain" description="HECT" evidence="14">
    <location>
        <begin position="3314"/>
        <end position="3649"/>
    </location>
</feature>
<dbReference type="SMART" id="SM00119">
    <property type="entry name" value="HECTc"/>
    <property type="match status" value="1"/>
</dbReference>
<sequence length="3649" mass="400327">MKILHKSKRAVAPSPQVAELINKLLATPNDDLADALSKIESWKWPRSDLNAWIKVLNKFDAVLEEVIRDYDVEKLQINPFTPATKRTVAEILRFERMLLENSTNRKMFCSYDRLNSLLFTSDLDILILAENLLLRPSQQYSAQPSVSHALNIQTPRLLSLAQRWPRAREYGLSLYDLATDKGKAKVEALPAEAREVDFTFYRLENAAASADKSKMDTEPDVTGTLAKKGSTSGSAAQGAVSIHIDEQTLQSKAAMEVLADAVETYSVPDSEKLELLCRIRTAQSFVQGQEEDRQKLVISRLLAIAIFAHTHPEHQASSSIFLYEPDIVTSIAELLQVDRGVSDRIQTAAIAALDALARYRSKLSEVLAAVNAGINHGIIMSLVRAVVADIARPESTITNSYVEAVLGFISYVASHASGGNMIVGAGIVPLLIQLIDNRLPHRLTMVSKTMQLVDNVLYSFTNAFHLFCTSRGVETLVDRIGFEVDYDIKEFEAGTVEMPVARSAVLKHLLRSLHRMMQASGTSEGLRGLIDTSILKSIKKIIDHRTTFGANVYPIAINVMATFVHNEPTALPIIQEAGLPESFYRAVEAGVEPAIETLQAIPNAIGALCLNEAGQAQLAARPSIIPSIFSIFTSESHIKVLLDKENAVLLGSAIDELIRHHPSLKTAVFQAMTTTLAKIEALGNAYVVPDDIRHWYQIGPVGVTAAKTTTEDVTMSSPNDTQPPTVAAEEEQAEASTSASSSSDESASANHDNAIVSFVDIFNRFLEGLFQHTAHCREFTSSTDGLERLSKLTALPCLPYDFASSVASDSIVQVIRTMAEVSTTETLAHLTKALRASLDDAAFFWKDLSPQSTLVPMVTPTAENVEDVNRRFRLLTTLHIRLTLLSDVFATASYAHGRSAISLLQALMSDTSAPIIADLGTLHRATVWENILMKAGLASLGIDLGTTAESRSTSPLTASPERPPVSLPEADSVAPPPATDDAATSTTANAETASKTPKSSKKEDTRYRNAAALKHLTHVFPVALAPFFQAIVKMFYTRRNTDQILKKQINDTASIISKIAVDHFERAQFTEGADRLRVSTYYTAMLGFTAVLLVDERTTSISMQTIQLWNWYRAGGLTGVLETCQRYVAVVDGLYRSPQEARNDATRQELAHALGVLKVALHLLQPLISSKPLFESAQTALVMVRGKPETDDDYFEPHDFLVRLRLAVMPLLQSMWQAPWIKNVPLTIRQPVIHCILELVGAENEEAKTEGIADALPTATGWTRPAEPDENRIRQLTDMGFPRSAVERALRRTHNNISAATELLLAHPFPLPADPETATGTPAEPASAEPAPAEPAPAEPAAPASEEPAVSGAEALPADAMQTSEAGPSNAPASEAAPEPVEPKKKPEDRRAELNAARDPLRASVSRTALMIVDEDPSLIFDLHSAFIKPAGDHQKQAVRDLVNDIKTFSPYAYDVQEQPLANRCRLLALALCETPSSFGDNLRQTLLDNLLALLLSSPTNADSDSPPVPKWLAAHLLVVEGLLTLAASPKAIALPKEGEPVSQEDVFVGPPLVEARNIVFDFCLRLMVIPDLPDDPVLSSLRIFVVCTRDHGMACEFVKKDGLNRMFRRLGASAIPGSSSYVAIILRHIAEDASTVETIMKQNIKRFLTQPRARNVDVQSFTRNCSAMALRDPKTFLRATEALCQLASPYAASPHISLKPSVATEAGKASERSGDADMQVDALTPSATTIPDTFDAMVHYLIVELTRVVKTVQEPIPTPSDPAVPPSSSELSTSAPATSSASTATGEAGTPPKPAETAAEKTPTPSDPKASEQQYACFLMQCLAELLFSYDSCKISFLTYSPKKRTQTPAKESSTKYKSGTLHFLLSELVTYGAINPQSPAFSKSRLALCNWAMSVLVALCVDSATTHDTKEVPSELASVRKFVLEAINRSIKDVQSVEGQEARYSRLLALSDLCYRLLTVKVNTTSRKIADDTPTHIAKVMLEKNFVATLTTALSDVDLNYPHVRQLVASMLRPLEHLTKVAIRMSKSGKYRDTAEDKKPPSIYSSEDDESEPEDVAAAQREETPDLYRNSALGMFTGQMEETQYPEDEMMDEDEDEDDVDMEYGDETGSEDTSATEEDEEDDIEGEVQGPGDVWEESDDEEDASMQDEDEDDDVGDGEEVDDDEEEIIDDEGPDDEGDDDEDEEGEMVWEDLEAEGLRAPRITGDDVDDDDEQDHINLVANDGEDDQGDLSDEDDPLDTGAFVEDLIGIGTTLANGITPRDTPGIFAPQRRSRLADETVQVFGRPRGGPPPPPEATTHPLLLDTTPGGRPNMPQARIRVTQRFSPQNGLIQTIDDLIGGGAAQFFHRVISRSGAELGISGPTAAMMGLDRHVFQLRRPGAVSATFRGERNPRVAQVAGATSRDLEPLLTIQRWAEELKIVNGDFANERAIKLASHVTLTLLPAAIESARLNKIKEQEEETRRKEEEAKAEEEAASKAKAEEDAKKEAESAAQEVEAAAGTEAESSTAPALEDEPMDVTPDAGPTDTTPADTAMADVVPSTSQEPVAEASTSAPAPARVTVMINGSPVDITDTGIDPTFLEALPDDMREEVLNQHIRDQRASRIERPADSQISTEFLDALPPELRAEIIQQEAVERARRRTEELARNATAAAVPADIDNASFIASLDPTLRQAVLMDQDDGFIQSLPSHMIAEAGTYLDDHNHRAARGPTRPVSSTLRPTQGTSRKPSAHHDAIQLLDKTGVAVLVRLLFFPQVMRKSLLHKVLVNLCENAKTRTELFTLLLNILNDGTVDVATVDSRFSQLSMKTSKPQTPKAIGKQRATSDYLAALPIPKMQNDVVPDLIAQRCLEALSFIVNENEMSAVFFLTQHELSAGLRRTMSKKGKGKERQAPQLQYPVILLLSLLDRPTLLKTPSIMEQVATLLATVTRPLTSLKDKEKEKKEKEEKKAQEETAQASASASSTAVSAPVPAPSTAAPQEEVTEATALPTSAAGGPATAPKEAEATSAPEEKITLTQPPTIPHNVLRLIVNFLTIGECTGRTFQQSLALIQHLSYIPDARDVIAEELKTKAQEFGHILYQDLDELAAAMQKSDKGDVISSSVASKFSASSSVQAKLLRVLKTIDYMFTPKSPASVSPETAAHEDALKVQGIYESFRFTPLWKRLGDCLAIIEQKPETEIVATVLLPLIESLMVVCKYVGTKNGSSITALRGSMSPRSPRSPTSSRDSMEELFVAFTDAHRKILNLMVRNNPSLMSGSFSLLVNNPRVLDFDNKRNYFTQQLHRRLHAREHYGTIQLNVRRARVFEDSFQHLQRKTGDQIKYGKLSVRFYDEEGVDAGGVTREWFQILARQMFDPNNALFQPCAADRQTYQPNKNSWVNPEHLSFFKFVGRVIGKAIYDGRLLDAYFAKSLYRQLLGKPVDYKDVEWVDPEYYNSLCWILENDPTPLELMFSVEADEFGVQRVVPLKEGGETLPVTNENKREFVQLSAQYRLYSSIKSQIEALSTGFYEIIPKDMITIFNEQELELLISGTPDIDVDEWRAATEYNGYTSSDPNIVWWWRALKSFDRDERAKVLSFATGTSRVPLGGFVELQGVQGTQKFSIHRAYGEEDRLPSAHTCFNQIDLPQYSSYEKLRQQLLLAISEGGTGFAFA</sequence>
<dbReference type="GO" id="GO:0061630">
    <property type="term" value="F:ubiquitin protein ligase activity"/>
    <property type="evidence" value="ECO:0007669"/>
    <property type="project" value="UniProtKB-EC"/>
</dbReference>
<comment type="similarity">
    <text evidence="10">Belongs to the UPL family. TOM1/PTR1 subfamily.</text>
</comment>
<dbReference type="InterPro" id="IPR025527">
    <property type="entry name" value="HUWE1/Rev1_UBM"/>
</dbReference>
<evidence type="ECO:0000256" key="9">
    <source>
        <dbReference type="ARBA" id="ARBA00023242"/>
    </source>
</evidence>
<evidence type="ECO:0000256" key="4">
    <source>
        <dbReference type="ARBA" id="ARBA00012485"/>
    </source>
</evidence>
<evidence type="ECO:0000256" key="1">
    <source>
        <dbReference type="ARBA" id="ARBA00000885"/>
    </source>
</evidence>
<feature type="region of interest" description="Disordered" evidence="12">
    <location>
        <begin position="2031"/>
        <end position="2242"/>
    </location>
</feature>
<feature type="region of interest" description="Disordered" evidence="12">
    <location>
        <begin position="2704"/>
        <end position="2730"/>
    </location>
</feature>